<feature type="domain" description="FAD-binding" evidence="1">
    <location>
        <begin position="6"/>
        <end position="315"/>
    </location>
</feature>
<dbReference type="PANTHER" id="PTHR46865">
    <property type="entry name" value="OXIDOREDUCTASE-RELATED"/>
    <property type="match status" value="1"/>
</dbReference>
<evidence type="ECO:0000259" key="1">
    <source>
        <dbReference type="Pfam" id="PF01494"/>
    </source>
</evidence>
<reference evidence="2 3" key="1">
    <citation type="journal article" date="2019" name="Nat. Commun.">
        <title>The antimicrobial potential of Streptomyces from insect microbiomes.</title>
        <authorList>
            <person name="Chevrette M.G."/>
            <person name="Carlson C.M."/>
            <person name="Ortega H.E."/>
            <person name="Thomas C."/>
            <person name="Ananiev G.E."/>
            <person name="Barns K.J."/>
            <person name="Book A.J."/>
            <person name="Cagnazzo J."/>
            <person name="Carlos C."/>
            <person name="Flanigan W."/>
            <person name="Grubbs K.J."/>
            <person name="Horn H.A."/>
            <person name="Hoffmann F.M."/>
            <person name="Klassen J.L."/>
            <person name="Knack J.J."/>
            <person name="Lewin G.R."/>
            <person name="McDonald B.R."/>
            <person name="Muller L."/>
            <person name="Melo W.G.P."/>
            <person name="Pinto-Tomas A.A."/>
            <person name="Schmitz A."/>
            <person name="Wendt-Pienkowski E."/>
            <person name="Wildman S."/>
            <person name="Zhao M."/>
            <person name="Zhang F."/>
            <person name="Bugni T.S."/>
            <person name="Andes D.R."/>
            <person name="Pupo M.T."/>
            <person name="Currie C.R."/>
        </authorList>
    </citation>
    <scope>NUCLEOTIDE SEQUENCE [LARGE SCALE GENOMIC DNA]</scope>
    <source>
        <strain evidence="2 3">SID5840</strain>
    </source>
</reference>
<dbReference type="InterPro" id="IPR036188">
    <property type="entry name" value="FAD/NAD-bd_sf"/>
</dbReference>
<dbReference type="PANTHER" id="PTHR46865:SF2">
    <property type="entry name" value="MONOOXYGENASE"/>
    <property type="match status" value="1"/>
</dbReference>
<dbReference type="Proteomes" id="UP000467124">
    <property type="component" value="Unassembled WGS sequence"/>
</dbReference>
<protein>
    <submittedName>
        <fullName evidence="2">FAD-binding protein</fullName>
    </submittedName>
</protein>
<organism evidence="2 3">
    <name type="scientific">Nocardiopsis alba</name>
    <dbReference type="NCBI Taxonomy" id="53437"/>
    <lineage>
        <taxon>Bacteria</taxon>
        <taxon>Bacillati</taxon>
        <taxon>Actinomycetota</taxon>
        <taxon>Actinomycetes</taxon>
        <taxon>Streptosporangiales</taxon>
        <taxon>Nocardiopsidaceae</taxon>
        <taxon>Nocardiopsis</taxon>
    </lineage>
</organism>
<name>A0A7K2IUH3_9ACTN</name>
<dbReference type="Pfam" id="PF01494">
    <property type="entry name" value="FAD_binding_3"/>
    <property type="match status" value="1"/>
</dbReference>
<dbReference type="Gene3D" id="3.50.50.60">
    <property type="entry name" value="FAD/NAD(P)-binding domain"/>
    <property type="match status" value="1"/>
</dbReference>
<dbReference type="Gene3D" id="3.30.9.10">
    <property type="entry name" value="D-Amino Acid Oxidase, subunit A, domain 2"/>
    <property type="match status" value="1"/>
</dbReference>
<dbReference type="EMBL" id="WWHY01000001">
    <property type="protein sequence ID" value="MYR33456.1"/>
    <property type="molecule type" value="Genomic_DNA"/>
</dbReference>
<comment type="caution">
    <text evidence="2">The sequence shown here is derived from an EMBL/GenBank/DDBJ whole genome shotgun (WGS) entry which is preliminary data.</text>
</comment>
<dbReference type="GO" id="GO:0071949">
    <property type="term" value="F:FAD binding"/>
    <property type="evidence" value="ECO:0007669"/>
    <property type="project" value="InterPro"/>
</dbReference>
<dbReference type="PRINTS" id="PR00420">
    <property type="entry name" value="RNGMNOXGNASE"/>
</dbReference>
<dbReference type="AlphaFoldDB" id="A0A7K2IUH3"/>
<dbReference type="SUPFAM" id="SSF51905">
    <property type="entry name" value="FAD/NAD(P)-binding domain"/>
    <property type="match status" value="1"/>
</dbReference>
<evidence type="ECO:0000313" key="2">
    <source>
        <dbReference type="EMBL" id="MYR33456.1"/>
    </source>
</evidence>
<evidence type="ECO:0000313" key="3">
    <source>
        <dbReference type="Proteomes" id="UP000467124"/>
    </source>
</evidence>
<proteinExistence type="predicted"/>
<dbReference type="InterPro" id="IPR002938">
    <property type="entry name" value="FAD-bd"/>
</dbReference>
<gene>
    <name evidence="2" type="ORF">GTW20_14590</name>
</gene>
<accession>A0A7K2IUH3</accession>
<dbReference type="RefSeq" id="WP_161111188.1">
    <property type="nucleotide sequence ID" value="NZ_WWHY01000001.1"/>
</dbReference>
<dbReference type="InterPro" id="IPR051704">
    <property type="entry name" value="FAD_aromatic-hydroxylase"/>
</dbReference>
<sequence>MSGPRVLISGGGIAGPALAHLLRAYGFRPTIVERAPEVRAGGHGIQIDGVGIDALRRIGVLDEARRAGGPTPDEIHLDYGGHRLVMPNGAPRLSDETGLMIRRGDLAELLYRHVRDDVEYLFDDTVTGLRETEEGILVDFENRPSRDFDLVVGADGAHSGVRSLVFGPEERFLHYKGTNIALFDIENHLGPVRHMIGRARARRGTLLQPTPDTELLECFLLTRDPEPLTDVEGHRALLRKRFERDGEETRRLLEAMEHARTTYTTPSAQVRMDSWSLGRTVLLGDAGHALEPMTTQGGSLALTGACVLGGELAKARGDHRVAFPAYERAMRGLVDANILTSQANGEIFVPSSGAIGTYVRSWLLDGASRLGQRMRPSVEQRKAYNLPLDEHLPAGAGA</sequence>